<protein>
    <submittedName>
        <fullName evidence="1">Uncharacterized protein</fullName>
    </submittedName>
</protein>
<reference evidence="1 2" key="1">
    <citation type="submission" date="2018-07" db="EMBL/GenBank/DDBJ databases">
        <title>Draft Genome Assemblies for Five Robust Yarrowia lipolytica Strains Exhibiting High Lipid Production and Pentose Sugar Utilization and Sugar Alcohol Secretion from Undetoxified Lignocellulosic Biomass Hydrolysates.</title>
        <authorList>
            <consortium name="DOE Joint Genome Institute"/>
            <person name="Walker C."/>
            <person name="Ryu S."/>
            <person name="Na H."/>
            <person name="Zane M."/>
            <person name="LaButti K."/>
            <person name="Lipzen A."/>
            <person name="Haridas S."/>
            <person name="Barry K."/>
            <person name="Grigoriev I.V."/>
            <person name="Quarterman J."/>
            <person name="Slininger P."/>
            <person name="Dien B."/>
            <person name="Trinh C.T."/>
        </authorList>
    </citation>
    <scope>NUCLEOTIDE SEQUENCE [LARGE SCALE GENOMIC DNA]</scope>
    <source>
        <strain evidence="1 2">YB392</strain>
    </source>
</reference>
<proteinExistence type="predicted"/>
<dbReference type="VEuPathDB" id="FungiDB:YALI1_C13284g"/>
<evidence type="ECO:0000313" key="1">
    <source>
        <dbReference type="EMBL" id="RDW24227.1"/>
    </source>
</evidence>
<dbReference type="OrthoDB" id="4094624at2759"/>
<dbReference type="EMBL" id="KZ859043">
    <property type="protein sequence ID" value="RDW24227.1"/>
    <property type="molecule type" value="Genomic_DNA"/>
</dbReference>
<gene>
    <name evidence="1" type="ORF">B0I71DRAFT_122265</name>
</gene>
<evidence type="ECO:0000313" key="2">
    <source>
        <dbReference type="Proteomes" id="UP000256601"/>
    </source>
</evidence>
<organism evidence="1 2">
    <name type="scientific">Yarrowia lipolytica</name>
    <name type="common">Candida lipolytica</name>
    <dbReference type="NCBI Taxonomy" id="4952"/>
    <lineage>
        <taxon>Eukaryota</taxon>
        <taxon>Fungi</taxon>
        <taxon>Dikarya</taxon>
        <taxon>Ascomycota</taxon>
        <taxon>Saccharomycotina</taxon>
        <taxon>Dipodascomycetes</taxon>
        <taxon>Dipodascales</taxon>
        <taxon>Dipodascales incertae sedis</taxon>
        <taxon>Yarrowia</taxon>
    </lineage>
</organism>
<dbReference type="AlphaFoldDB" id="A0A371C1M2"/>
<accession>A0A371C1M2</accession>
<name>A0A371C1M2_YARLL</name>
<dbReference type="Proteomes" id="UP000256601">
    <property type="component" value="Unassembled WGS sequence"/>
</dbReference>
<dbReference type="VEuPathDB" id="FungiDB:YALI0_C09592g"/>
<sequence length="98" mass="10550">MKFSLFATVALLAASVSALPAPADEASYECHKTCGTMIEDSRKCAEGDSWNQDCMCKPGTPFFDALDPCLQCGAALWADYGKYLEPPLGFCGLPTKPY</sequence>